<dbReference type="InterPro" id="IPR000156">
    <property type="entry name" value="Ran_bind_dom"/>
</dbReference>
<sequence length="575" mass="61990">MSDSYQRAQSLPEAPLTVATTGPSVYSSQPPAYNSQCLLRTAATDVTPTKAPAPAAGTISPRGGDDYYNSGVPQANTNRPLPEPGYFTKPSVAHATLKPAESKGVEFSENKRVQPGTAEGSKAPQPTTFQGSTHGGDEDDDGPHFDPVVPLPDKIEVKTGEEDEEEFFCNRAKLFRFDAESKEWKQRGVGNVKILKHKASGKFRLLMRRDQVLKICANHYINSDMKLAPNAGSDRSFVWHALDYADELPKPEQFAIRFKTAEEAVLFRSKFEECQNALKTAGSSANTSVTQSTGTAKEVTHQDLKESSGSTIRILNSVFWVSKDSVTRESESKGSFPSTSTAPTTFSFGKEAVQTYSSGGFGQSPLNRNQWELGQSPSPDPWEARGIPLTESAASLKGSGNSAQGKFGSALAKKEGQWDCNICLVRNEPTAAKRVAGQSPSKASAEVTPEQFSFKLDRLDTPKTAPNDVGAAFPLKGQWNCCVCSVKSIFRTEKSKTFTFGNPSATGSLFGFSSNPPRKSGDGTSPLRRAELQNRVAEAPKSSGAPQKLSDSKASNVAPSARAEPCNFSFKILDK</sequence>
<feature type="region of interest" description="Disordered" evidence="4">
    <location>
        <begin position="45"/>
        <end position="80"/>
    </location>
</feature>
<evidence type="ECO:0000256" key="3">
    <source>
        <dbReference type="ARBA" id="ARBA00022833"/>
    </source>
</evidence>
<dbReference type="OrthoDB" id="2357150at2759"/>
<organism evidence="6 7">
    <name type="scientific">Callipepla squamata</name>
    <name type="common">Scaled quail</name>
    <dbReference type="NCBI Taxonomy" id="9009"/>
    <lineage>
        <taxon>Eukaryota</taxon>
        <taxon>Metazoa</taxon>
        <taxon>Chordata</taxon>
        <taxon>Craniata</taxon>
        <taxon>Vertebrata</taxon>
        <taxon>Euteleostomi</taxon>
        <taxon>Archelosauria</taxon>
        <taxon>Archosauria</taxon>
        <taxon>Dinosauria</taxon>
        <taxon>Saurischia</taxon>
        <taxon>Theropoda</taxon>
        <taxon>Coelurosauria</taxon>
        <taxon>Aves</taxon>
        <taxon>Neognathae</taxon>
        <taxon>Galloanserae</taxon>
        <taxon>Galliformes</taxon>
        <taxon>Odontophoridae</taxon>
        <taxon>Callipepla</taxon>
    </lineage>
</organism>
<keyword evidence="1" id="KW-0479">Metal-binding</keyword>
<dbReference type="Proteomes" id="UP000198323">
    <property type="component" value="Unassembled WGS sequence"/>
</dbReference>
<dbReference type="Gene3D" id="2.30.29.30">
    <property type="entry name" value="Pleckstrin-homology domain (PH domain)/Phosphotyrosine-binding domain (PTB)"/>
    <property type="match status" value="1"/>
</dbReference>
<dbReference type="Pfam" id="PF00638">
    <property type="entry name" value="Ran_BP1"/>
    <property type="match status" value="1"/>
</dbReference>
<dbReference type="STRING" id="9009.A0A226M8Y3"/>
<feature type="region of interest" description="Disordered" evidence="4">
    <location>
        <begin position="1"/>
        <end position="32"/>
    </location>
</feature>
<gene>
    <name evidence="6" type="ORF">ASZ78_017059</name>
</gene>
<evidence type="ECO:0000313" key="7">
    <source>
        <dbReference type="Proteomes" id="UP000198323"/>
    </source>
</evidence>
<feature type="region of interest" description="Disordered" evidence="4">
    <location>
        <begin position="101"/>
        <end position="148"/>
    </location>
</feature>
<dbReference type="Pfam" id="PF00641">
    <property type="entry name" value="Zn_ribbon_RanBP"/>
    <property type="match status" value="1"/>
</dbReference>
<keyword evidence="2" id="KW-0863">Zinc-finger</keyword>
<accession>A0A226M8Y3</accession>
<dbReference type="PANTHER" id="PTHR23138">
    <property type="entry name" value="RAN BINDING PROTEIN"/>
    <property type="match status" value="1"/>
</dbReference>
<dbReference type="GO" id="GO:0005737">
    <property type="term" value="C:cytoplasm"/>
    <property type="evidence" value="ECO:0007669"/>
    <property type="project" value="TreeGrafter"/>
</dbReference>
<dbReference type="PANTHER" id="PTHR23138:SF87">
    <property type="entry name" value="E3 SUMO-PROTEIN LIGASE RANBP2"/>
    <property type="match status" value="1"/>
</dbReference>
<proteinExistence type="predicted"/>
<keyword evidence="3" id="KW-0862">Zinc</keyword>
<evidence type="ECO:0000256" key="2">
    <source>
        <dbReference type="ARBA" id="ARBA00022771"/>
    </source>
</evidence>
<dbReference type="SUPFAM" id="SSF50729">
    <property type="entry name" value="PH domain-like"/>
    <property type="match status" value="1"/>
</dbReference>
<dbReference type="GO" id="GO:0008270">
    <property type="term" value="F:zinc ion binding"/>
    <property type="evidence" value="ECO:0007669"/>
    <property type="project" value="UniProtKB-KW"/>
</dbReference>
<feature type="region of interest" description="Disordered" evidence="4">
    <location>
        <begin position="509"/>
        <end position="575"/>
    </location>
</feature>
<dbReference type="AlphaFoldDB" id="A0A226M8Y3"/>
<evidence type="ECO:0000313" key="6">
    <source>
        <dbReference type="EMBL" id="OXB51668.1"/>
    </source>
</evidence>
<comment type="caution">
    <text evidence="6">The sequence shown here is derived from an EMBL/GenBank/DDBJ whole genome shotgun (WGS) entry which is preliminary data.</text>
</comment>
<feature type="compositionally biased region" description="Low complexity" evidence="4">
    <location>
        <begin position="45"/>
        <end position="58"/>
    </location>
</feature>
<dbReference type="GO" id="GO:0005643">
    <property type="term" value="C:nuclear pore"/>
    <property type="evidence" value="ECO:0007669"/>
    <property type="project" value="TreeGrafter"/>
</dbReference>
<reference evidence="6 7" key="1">
    <citation type="submission" date="2016-07" db="EMBL/GenBank/DDBJ databases">
        <title>Disparate Historic Effective Population Sizes Predicted by Modern Levels of Genome Diversity for the Scaled Quail (Callipepla squamata) and the Northern Bobwhite (Colinus virginianus): Inferences from First and Second Generation Draft Genome Assemblies for Sympatric New World Quail.</title>
        <authorList>
            <person name="Oldeschulte D.L."/>
            <person name="Halley Y.A."/>
            <person name="Bhattarai E.K."/>
            <person name="Brashear W.A."/>
            <person name="Hill J."/>
            <person name="Metz R.P."/>
            <person name="Johnson C.D."/>
            <person name="Rollins D."/>
            <person name="Peterson M.J."/>
            <person name="Bickhart D.M."/>
            <person name="Decker J.E."/>
            <person name="Seabury C.M."/>
        </authorList>
    </citation>
    <scope>NUCLEOTIDE SEQUENCE [LARGE SCALE GENOMIC DNA]</scope>
    <source>
        <strain evidence="6 7">Texas</strain>
        <tissue evidence="6">Leg muscle</tissue>
    </source>
</reference>
<feature type="compositionally biased region" description="Polar residues" evidence="4">
    <location>
        <begin position="285"/>
        <end position="295"/>
    </location>
</feature>
<dbReference type="InterPro" id="IPR045255">
    <property type="entry name" value="RanBP1-like"/>
</dbReference>
<dbReference type="InterPro" id="IPR001876">
    <property type="entry name" value="Znf_RanBP2"/>
</dbReference>
<dbReference type="FunFam" id="2.30.29.30:FF:000018">
    <property type="entry name" value="E3 SUMO-protein ligase RanBP2"/>
    <property type="match status" value="1"/>
</dbReference>
<feature type="domain" description="RanBD1" evidence="5">
    <location>
        <begin position="144"/>
        <end position="280"/>
    </location>
</feature>
<feature type="compositionally biased region" description="Polar residues" evidence="4">
    <location>
        <begin position="18"/>
        <end position="32"/>
    </location>
</feature>
<dbReference type="Gene3D" id="4.10.1060.10">
    <property type="entry name" value="Zinc finger, RanBP2-type"/>
    <property type="match status" value="1"/>
</dbReference>
<protein>
    <recommendedName>
        <fullName evidence="5">RanBD1 domain-containing protein</fullName>
    </recommendedName>
</protein>
<evidence type="ECO:0000259" key="5">
    <source>
        <dbReference type="PROSITE" id="PS50196"/>
    </source>
</evidence>
<feature type="non-terminal residue" evidence="6">
    <location>
        <position position="575"/>
    </location>
</feature>
<feature type="region of interest" description="Disordered" evidence="4">
    <location>
        <begin position="285"/>
        <end position="306"/>
    </location>
</feature>
<evidence type="ECO:0000256" key="4">
    <source>
        <dbReference type="SAM" id="MobiDB-lite"/>
    </source>
</evidence>
<feature type="compositionally biased region" description="Basic and acidic residues" evidence="4">
    <location>
        <begin position="101"/>
        <end position="112"/>
    </location>
</feature>
<name>A0A226M8Y3_CALSU</name>
<evidence type="ECO:0000256" key="1">
    <source>
        <dbReference type="ARBA" id="ARBA00022723"/>
    </source>
</evidence>
<dbReference type="InterPro" id="IPR011993">
    <property type="entry name" value="PH-like_dom_sf"/>
</dbReference>
<dbReference type="SMART" id="SM00160">
    <property type="entry name" value="RanBD"/>
    <property type="match status" value="1"/>
</dbReference>
<dbReference type="PROSITE" id="PS50196">
    <property type="entry name" value="RANBD1"/>
    <property type="match status" value="1"/>
</dbReference>
<keyword evidence="7" id="KW-1185">Reference proteome</keyword>
<dbReference type="GO" id="GO:0005096">
    <property type="term" value="F:GTPase activator activity"/>
    <property type="evidence" value="ECO:0007669"/>
    <property type="project" value="TreeGrafter"/>
</dbReference>
<dbReference type="EMBL" id="MCFN01010599">
    <property type="protein sequence ID" value="OXB51668.1"/>
    <property type="molecule type" value="Genomic_DNA"/>
</dbReference>